<dbReference type="Gene3D" id="3.10.20.30">
    <property type="match status" value="1"/>
</dbReference>
<comment type="similarity">
    <text evidence="6">Belongs to the MoaD family. MOCS2A subfamily.</text>
</comment>
<feature type="modified residue" description="Glycyl adenylate; alternate" evidence="6">
    <location>
        <position position="101"/>
    </location>
</feature>
<dbReference type="InterPro" id="IPR003749">
    <property type="entry name" value="ThiS/MoaD-like"/>
</dbReference>
<dbReference type="HAMAP" id="MF_03051">
    <property type="entry name" value="MOCS2A"/>
    <property type="match status" value="1"/>
</dbReference>
<sequence length="101" mass="11076">MSSTTTPTNTKSNSSSDLIKIKVLLFAKARDLVGEDSVYISLPRKIEYQELVNSIFQQLSSLEAIKKTVVLALNEEYIKESEPVSIKEGDTIAIITPISSG</sequence>
<dbReference type="GO" id="GO:1990140">
    <property type="term" value="C:molybdopterin synthase complex"/>
    <property type="evidence" value="ECO:0007669"/>
    <property type="project" value="UniProtKB-UniRule"/>
</dbReference>
<evidence type="ECO:0000256" key="5">
    <source>
        <dbReference type="ARBA" id="ARBA00023150"/>
    </source>
</evidence>
<evidence type="ECO:0000256" key="3">
    <source>
        <dbReference type="ARBA" id="ARBA00022553"/>
    </source>
</evidence>
<dbReference type="EMBL" id="VXIV02003195">
    <property type="protein sequence ID" value="KAF6020058.1"/>
    <property type="molecule type" value="Genomic_DNA"/>
</dbReference>
<dbReference type="Proteomes" id="UP000593567">
    <property type="component" value="Unassembled WGS sequence"/>
</dbReference>
<protein>
    <recommendedName>
        <fullName evidence="6">Molybdopterin synthase sulfur carrier subunit</fullName>
    </recommendedName>
    <alternativeName>
        <fullName evidence="6">Molybdenum cofactor synthesis protein 2 small subunit</fullName>
    </alternativeName>
    <alternativeName>
        <fullName evidence="6">Molybdenum cofactor synthesis protein 2A</fullName>
        <shortName evidence="6">MOCS2A</shortName>
    </alternativeName>
    <alternativeName>
        <fullName evidence="6">Sulfur carrier protein MOCS2A</fullName>
    </alternativeName>
</protein>
<comment type="subunit">
    <text evidence="6">Heterotetramer; composed of 2 small (MOCS2A) and 2 large (MOCS2B) subunits.</text>
</comment>
<gene>
    <name evidence="7" type="ORF">EB796_021651</name>
</gene>
<keyword evidence="8" id="KW-1185">Reference proteome</keyword>
<comment type="PTM">
    <text evidence="6">C-terminal thiocarboxylation occurs in 2 steps, it is first acyl-adenylated (-COAMP) via the hesA/moeB/thiF part of MOCS3, then thiocarboxylated (-COSH) via the rhodanese domain of MOCS3.</text>
</comment>
<dbReference type="InterPro" id="IPR044672">
    <property type="entry name" value="MOCS2A"/>
</dbReference>
<dbReference type="AlphaFoldDB" id="A0A7J7J3R8"/>
<dbReference type="GO" id="GO:0000166">
    <property type="term" value="F:nucleotide binding"/>
    <property type="evidence" value="ECO:0007669"/>
    <property type="project" value="UniProtKB-KW"/>
</dbReference>
<keyword evidence="3 6" id="KW-0597">Phosphoprotein</keyword>
<keyword evidence="5 6" id="KW-0501">Molybdenum cofactor biosynthesis</keyword>
<dbReference type="GO" id="GO:0006777">
    <property type="term" value="P:Mo-molybdopterin cofactor biosynthetic process"/>
    <property type="evidence" value="ECO:0007669"/>
    <property type="project" value="UniProtKB-UniRule"/>
</dbReference>
<proteinExistence type="inferred from homology"/>
<organism evidence="7 8">
    <name type="scientific">Bugula neritina</name>
    <name type="common">Brown bryozoan</name>
    <name type="synonym">Sertularia neritina</name>
    <dbReference type="NCBI Taxonomy" id="10212"/>
    <lineage>
        <taxon>Eukaryota</taxon>
        <taxon>Metazoa</taxon>
        <taxon>Spiralia</taxon>
        <taxon>Lophotrochozoa</taxon>
        <taxon>Bryozoa</taxon>
        <taxon>Gymnolaemata</taxon>
        <taxon>Cheilostomatida</taxon>
        <taxon>Flustrina</taxon>
        <taxon>Buguloidea</taxon>
        <taxon>Bugulidae</taxon>
        <taxon>Bugula</taxon>
    </lineage>
</organism>
<evidence type="ECO:0000313" key="7">
    <source>
        <dbReference type="EMBL" id="KAF6020058.1"/>
    </source>
</evidence>
<dbReference type="GO" id="GO:0030366">
    <property type="term" value="F:molybdopterin synthase activity"/>
    <property type="evidence" value="ECO:0007669"/>
    <property type="project" value="UniProtKB-UniRule"/>
</dbReference>
<dbReference type="GO" id="GO:1990133">
    <property type="term" value="C:molybdopterin adenylyltransferase complex"/>
    <property type="evidence" value="ECO:0007669"/>
    <property type="project" value="TreeGrafter"/>
</dbReference>
<keyword evidence="2 6" id="KW-0963">Cytoplasm</keyword>
<evidence type="ECO:0000256" key="2">
    <source>
        <dbReference type="ARBA" id="ARBA00022490"/>
    </source>
</evidence>
<comment type="function">
    <text evidence="6">Acts as a sulfur carrier required for molybdopterin biosynthesis. Component of the molybdopterin synthase complex that catalyzes the conversion of precursor Z into molybdopterin by mediating the incorporation of 2 sulfur atoms into precursor Z to generate a dithiolene group. In the complex, serves as sulfur donor by being thiocarboxylated (-COSH) at its C-terminus by MOCS3. After interaction with MOCS2B, the sulfur is then transferred to precursor Z to form molybdopterin.</text>
</comment>
<name>A0A7J7J3R8_BUGNE</name>
<accession>A0A7J7J3R8</accession>
<dbReference type="InterPro" id="IPR012675">
    <property type="entry name" value="Beta-grasp_dom_sf"/>
</dbReference>
<evidence type="ECO:0000313" key="8">
    <source>
        <dbReference type="Proteomes" id="UP000593567"/>
    </source>
</evidence>
<comment type="pathway">
    <text evidence="1 6">Cofactor biosynthesis; molybdopterin biosynthesis.</text>
</comment>
<comment type="caution">
    <text evidence="7">The sequence shown here is derived from an EMBL/GenBank/DDBJ whole genome shotgun (WGS) entry which is preliminary data.</text>
</comment>
<dbReference type="SUPFAM" id="SSF54285">
    <property type="entry name" value="MoaD/ThiS"/>
    <property type="match status" value="1"/>
</dbReference>
<dbReference type="UniPathway" id="UPA00344"/>
<dbReference type="InterPro" id="IPR028887">
    <property type="entry name" value="MOCS2A_euk"/>
</dbReference>
<dbReference type="PANTHER" id="PTHR33359">
    <property type="entry name" value="MOLYBDOPTERIN SYNTHASE SULFUR CARRIER SUBUNIT"/>
    <property type="match status" value="1"/>
</dbReference>
<dbReference type="FunFam" id="3.10.20.30:FF:000010">
    <property type="entry name" value="Molybdopterin synthase sulfur carrier subunit"/>
    <property type="match status" value="1"/>
</dbReference>
<dbReference type="OrthoDB" id="5531344at2759"/>
<dbReference type="CDD" id="cd00754">
    <property type="entry name" value="Ubl_MoaD"/>
    <property type="match status" value="1"/>
</dbReference>
<dbReference type="PANTHER" id="PTHR33359:SF1">
    <property type="entry name" value="MOLYBDOPTERIN SYNTHASE SULFUR CARRIER SUBUNIT"/>
    <property type="match status" value="1"/>
</dbReference>
<evidence type="ECO:0000256" key="1">
    <source>
        <dbReference type="ARBA" id="ARBA00005046"/>
    </source>
</evidence>
<feature type="modified residue" description="1-thioglycine; alternate" evidence="6">
    <location>
        <position position="101"/>
    </location>
</feature>
<dbReference type="Pfam" id="PF02597">
    <property type="entry name" value="ThiS"/>
    <property type="match status" value="1"/>
</dbReference>
<evidence type="ECO:0000256" key="6">
    <source>
        <dbReference type="HAMAP-Rule" id="MF_03051"/>
    </source>
</evidence>
<reference evidence="7" key="1">
    <citation type="submission" date="2020-06" db="EMBL/GenBank/DDBJ databases">
        <title>Draft genome of Bugula neritina, a colonial animal packing powerful symbionts and potential medicines.</title>
        <authorList>
            <person name="Rayko M."/>
        </authorList>
    </citation>
    <scope>NUCLEOTIDE SEQUENCE [LARGE SCALE GENOMIC DNA]</scope>
    <source>
        <strain evidence="7">Kwan_BN1</strain>
    </source>
</reference>
<dbReference type="InterPro" id="IPR016155">
    <property type="entry name" value="Mopterin_synth/thiamin_S_b"/>
</dbReference>
<evidence type="ECO:0000256" key="4">
    <source>
        <dbReference type="ARBA" id="ARBA00022741"/>
    </source>
</evidence>
<comment type="subcellular location">
    <subcellularLocation>
        <location evidence="6">Cytoplasm</location>
    </subcellularLocation>
</comment>
<keyword evidence="4 6" id="KW-0547">Nucleotide-binding</keyword>